<keyword evidence="4 5" id="KW-0472">Membrane</keyword>
<organism evidence="7 8">
    <name type="scientific">Aerophobetes bacterium</name>
    <dbReference type="NCBI Taxonomy" id="2030807"/>
    <lineage>
        <taxon>Bacteria</taxon>
        <taxon>Candidatus Aerophobota</taxon>
    </lineage>
</organism>
<feature type="transmembrane region" description="Helical" evidence="5">
    <location>
        <begin position="71"/>
        <end position="89"/>
    </location>
</feature>
<keyword evidence="5" id="KW-1003">Cell membrane</keyword>
<feature type="transmembrane region" description="Helical" evidence="5">
    <location>
        <begin position="189"/>
        <end position="208"/>
    </location>
</feature>
<dbReference type="InterPro" id="IPR013525">
    <property type="entry name" value="ABC2_TM"/>
</dbReference>
<dbReference type="InterPro" id="IPR000412">
    <property type="entry name" value="ABC_2_transport"/>
</dbReference>
<keyword evidence="3 5" id="KW-1133">Transmembrane helix</keyword>
<evidence type="ECO:0000256" key="1">
    <source>
        <dbReference type="ARBA" id="ARBA00004141"/>
    </source>
</evidence>
<dbReference type="PRINTS" id="PR00164">
    <property type="entry name" value="ABC2TRNSPORT"/>
</dbReference>
<protein>
    <recommendedName>
        <fullName evidence="5">Transport permease protein</fullName>
    </recommendedName>
</protein>
<feature type="transmembrane region" description="Helical" evidence="5">
    <location>
        <begin position="41"/>
        <end position="59"/>
    </location>
</feature>
<comment type="subcellular location">
    <subcellularLocation>
        <location evidence="5">Cell membrane</location>
        <topology evidence="5">Multi-pass membrane protein</topology>
    </subcellularLocation>
    <subcellularLocation>
        <location evidence="1">Membrane</location>
        <topology evidence="1">Multi-pass membrane protein</topology>
    </subcellularLocation>
</comment>
<reference evidence="8" key="1">
    <citation type="submission" date="2017-08" db="EMBL/GenBank/DDBJ databases">
        <title>A dynamic microbial community with high functional redundancy inhabits the cold, oxic subseafloor aquifer.</title>
        <authorList>
            <person name="Tully B.J."/>
            <person name="Wheat C.G."/>
            <person name="Glazer B.T."/>
            <person name="Huber J.A."/>
        </authorList>
    </citation>
    <scope>NUCLEOTIDE SEQUENCE [LARGE SCALE GENOMIC DNA]</scope>
</reference>
<sequence>MSCTHFLRRRRRVIMVKSLWKFYGIYTKEVARFLTVPLQTLITPLLTSFLYLLIFGITMGKMMTTHSGHPYFVFLLPGIILLCLIRSTYENASGSIMIAKYTNEFQDLLTSPLSMHHIILAKSAASITRGFVVALLTLLMGYILFYTSTNSFILFAHPLLFLLMCFLIGFIFSNIGITFSILAKTYDHISGFNMLILTPLTYLGGVFYDINNLPSVWKTLSLYNPIVYMMEGLRFTFFNTSQTSFITSFLITILSCIVSYLLACYSIIKTKNRD</sequence>
<dbReference type="PANTHER" id="PTHR43332">
    <property type="entry name" value="INNER MEMBRANE TRANSPORT PERMEASE YADH-RELATED"/>
    <property type="match status" value="1"/>
</dbReference>
<feature type="transmembrane region" description="Helical" evidence="5">
    <location>
        <begin position="159"/>
        <end position="183"/>
    </location>
</feature>
<dbReference type="InterPro" id="IPR047817">
    <property type="entry name" value="ABC2_TM_bact-type"/>
</dbReference>
<dbReference type="Pfam" id="PF01061">
    <property type="entry name" value="ABC2_membrane"/>
    <property type="match status" value="1"/>
</dbReference>
<evidence type="ECO:0000313" key="7">
    <source>
        <dbReference type="EMBL" id="PCI77021.1"/>
    </source>
</evidence>
<dbReference type="GO" id="GO:0043190">
    <property type="term" value="C:ATP-binding cassette (ABC) transporter complex"/>
    <property type="evidence" value="ECO:0007669"/>
    <property type="project" value="InterPro"/>
</dbReference>
<dbReference type="PIRSF" id="PIRSF006648">
    <property type="entry name" value="DrrB"/>
    <property type="match status" value="1"/>
</dbReference>
<keyword evidence="5" id="KW-0813">Transport</keyword>
<dbReference type="PROSITE" id="PS51012">
    <property type="entry name" value="ABC_TM2"/>
    <property type="match status" value="1"/>
</dbReference>
<feature type="transmembrane region" description="Helical" evidence="5">
    <location>
        <begin position="127"/>
        <end position="147"/>
    </location>
</feature>
<dbReference type="GO" id="GO:0140359">
    <property type="term" value="F:ABC-type transporter activity"/>
    <property type="evidence" value="ECO:0007669"/>
    <property type="project" value="InterPro"/>
</dbReference>
<keyword evidence="2 5" id="KW-0812">Transmembrane</keyword>
<feature type="domain" description="ABC transmembrane type-2" evidence="6">
    <location>
        <begin position="35"/>
        <end position="270"/>
    </location>
</feature>
<feature type="transmembrane region" description="Helical" evidence="5">
    <location>
        <begin position="244"/>
        <end position="268"/>
    </location>
</feature>
<dbReference type="EMBL" id="NVUK01000021">
    <property type="protein sequence ID" value="PCI77021.1"/>
    <property type="molecule type" value="Genomic_DNA"/>
</dbReference>
<evidence type="ECO:0000259" key="6">
    <source>
        <dbReference type="PROSITE" id="PS51012"/>
    </source>
</evidence>
<comment type="similarity">
    <text evidence="5">Belongs to the ABC-2 integral membrane protein family.</text>
</comment>
<name>A0A2A4X406_UNCAE</name>
<evidence type="ECO:0000256" key="3">
    <source>
        <dbReference type="ARBA" id="ARBA00022989"/>
    </source>
</evidence>
<evidence type="ECO:0000256" key="2">
    <source>
        <dbReference type="ARBA" id="ARBA00022692"/>
    </source>
</evidence>
<comment type="caution">
    <text evidence="7">The sequence shown here is derived from an EMBL/GenBank/DDBJ whole genome shotgun (WGS) entry which is preliminary data.</text>
</comment>
<dbReference type="InterPro" id="IPR052522">
    <property type="entry name" value="ABC-2_transport_permease"/>
</dbReference>
<proteinExistence type="inferred from homology"/>
<dbReference type="Proteomes" id="UP000218775">
    <property type="component" value="Unassembled WGS sequence"/>
</dbReference>
<accession>A0A2A4X406</accession>
<gene>
    <name evidence="7" type="ORF">COB21_03620</name>
</gene>
<dbReference type="PANTHER" id="PTHR43332:SF2">
    <property type="entry name" value="INNER MEMBRANE TRANSPORT PERMEASE YADH"/>
    <property type="match status" value="1"/>
</dbReference>
<evidence type="ECO:0000313" key="8">
    <source>
        <dbReference type="Proteomes" id="UP000218775"/>
    </source>
</evidence>
<dbReference type="AlphaFoldDB" id="A0A2A4X406"/>
<evidence type="ECO:0000256" key="5">
    <source>
        <dbReference type="RuleBase" id="RU361157"/>
    </source>
</evidence>
<evidence type="ECO:0000256" key="4">
    <source>
        <dbReference type="ARBA" id="ARBA00023136"/>
    </source>
</evidence>